<reference evidence="2" key="1">
    <citation type="journal article" date="2023" name="Mol. Ecol. Resour.">
        <title>Chromosome-level genome assembly of a triploid poplar Populus alba 'Berolinensis'.</title>
        <authorList>
            <person name="Chen S."/>
            <person name="Yu Y."/>
            <person name="Wang X."/>
            <person name="Wang S."/>
            <person name="Zhang T."/>
            <person name="Zhou Y."/>
            <person name="He R."/>
            <person name="Meng N."/>
            <person name="Wang Y."/>
            <person name="Liu W."/>
            <person name="Liu Z."/>
            <person name="Liu J."/>
            <person name="Guo Q."/>
            <person name="Huang H."/>
            <person name="Sederoff R.R."/>
            <person name="Wang G."/>
            <person name="Qu G."/>
            <person name="Chen S."/>
        </authorList>
    </citation>
    <scope>NUCLEOTIDE SEQUENCE</scope>
    <source>
        <strain evidence="2">SC-2020</strain>
    </source>
</reference>
<evidence type="ECO:0000313" key="2">
    <source>
        <dbReference type="EMBL" id="KAJ6982235.1"/>
    </source>
</evidence>
<keyword evidence="1" id="KW-0472">Membrane</keyword>
<feature type="transmembrane region" description="Helical" evidence="1">
    <location>
        <begin position="29"/>
        <end position="50"/>
    </location>
</feature>
<keyword evidence="3" id="KW-1185">Reference proteome</keyword>
<comment type="caution">
    <text evidence="2">The sequence shown here is derived from an EMBL/GenBank/DDBJ whole genome shotgun (WGS) entry which is preliminary data.</text>
</comment>
<protein>
    <submittedName>
        <fullName evidence="2">Uncharacterized protein</fullName>
    </submittedName>
</protein>
<evidence type="ECO:0000256" key="1">
    <source>
        <dbReference type="SAM" id="Phobius"/>
    </source>
</evidence>
<dbReference type="EMBL" id="JAQIZT010000010">
    <property type="protein sequence ID" value="KAJ6982235.1"/>
    <property type="molecule type" value="Genomic_DNA"/>
</dbReference>
<dbReference type="Proteomes" id="UP001164929">
    <property type="component" value="Chromosome 10"/>
</dbReference>
<keyword evidence="1" id="KW-1133">Transmembrane helix</keyword>
<sequence>MHAHLPCPLPSTVRWESGNCFWLDLTFCLFWRDSLVCCCLFSLFPVLVSLQCCRISLCFFSGLVGLLISVYIGSFYDFHVNCLRG</sequence>
<gene>
    <name evidence="2" type="ORF">NC653_025368</name>
</gene>
<evidence type="ECO:0000313" key="3">
    <source>
        <dbReference type="Proteomes" id="UP001164929"/>
    </source>
</evidence>
<organism evidence="2 3">
    <name type="scientific">Populus alba x Populus x berolinensis</name>
    <dbReference type="NCBI Taxonomy" id="444605"/>
    <lineage>
        <taxon>Eukaryota</taxon>
        <taxon>Viridiplantae</taxon>
        <taxon>Streptophyta</taxon>
        <taxon>Embryophyta</taxon>
        <taxon>Tracheophyta</taxon>
        <taxon>Spermatophyta</taxon>
        <taxon>Magnoliopsida</taxon>
        <taxon>eudicotyledons</taxon>
        <taxon>Gunneridae</taxon>
        <taxon>Pentapetalae</taxon>
        <taxon>rosids</taxon>
        <taxon>fabids</taxon>
        <taxon>Malpighiales</taxon>
        <taxon>Salicaceae</taxon>
        <taxon>Saliceae</taxon>
        <taxon>Populus</taxon>
    </lineage>
</organism>
<dbReference type="AlphaFoldDB" id="A0AAD6Q8Z2"/>
<keyword evidence="1" id="KW-0812">Transmembrane</keyword>
<accession>A0AAD6Q8Z2</accession>
<feature type="transmembrane region" description="Helical" evidence="1">
    <location>
        <begin position="57"/>
        <end position="76"/>
    </location>
</feature>
<proteinExistence type="predicted"/>
<name>A0AAD6Q8Z2_9ROSI</name>